<evidence type="ECO:0000256" key="4">
    <source>
        <dbReference type="ARBA" id="ARBA00022989"/>
    </source>
</evidence>
<accession>A0A941FD66</accession>
<name>A0A941FD66_9BACT</name>
<dbReference type="Pfam" id="PF04277">
    <property type="entry name" value="OAD_gamma"/>
    <property type="match status" value="1"/>
</dbReference>
<sequence length="119" mass="13791">MNLLIVDSMTWTITVLGWFIVFVALVFLIGVFLTVPKILTWGTRRALRKKNRMAKKEVVIDDELVITGETNAAIAMALHLYFNEQHDEESNVITIKEVKKRYSPWSSKVYSFNNVNFPR</sequence>
<keyword evidence="5 6" id="KW-0472">Membrane</keyword>
<reference evidence="7" key="1">
    <citation type="journal article" date="2018" name="Int. J. Syst. Evol. Microbiol.">
        <title>Carboxylicivirga sediminis sp. nov., isolated from coastal sediment.</title>
        <authorList>
            <person name="Wang F.Q."/>
            <person name="Ren L.H."/>
            <person name="Zou R.J."/>
            <person name="Sun Y.Z."/>
            <person name="Liu X.J."/>
            <person name="Jiang F."/>
            <person name="Liu L.J."/>
        </authorList>
    </citation>
    <scope>NUCLEOTIDE SEQUENCE</scope>
    <source>
        <strain evidence="7">JR1</strain>
    </source>
</reference>
<evidence type="ECO:0000313" key="7">
    <source>
        <dbReference type="EMBL" id="MBR8538330.1"/>
    </source>
</evidence>
<dbReference type="GO" id="GO:0036376">
    <property type="term" value="P:sodium ion export across plasma membrane"/>
    <property type="evidence" value="ECO:0007669"/>
    <property type="project" value="InterPro"/>
</dbReference>
<keyword evidence="3 6" id="KW-0812">Transmembrane</keyword>
<evidence type="ECO:0000256" key="1">
    <source>
        <dbReference type="ARBA" id="ARBA00004236"/>
    </source>
</evidence>
<reference evidence="7" key="2">
    <citation type="submission" date="2021-04" db="EMBL/GenBank/DDBJ databases">
        <authorList>
            <person name="Zhang T."/>
            <person name="Zhang Y."/>
            <person name="Lu D."/>
            <person name="Zuo D."/>
            <person name="Du Z."/>
        </authorList>
    </citation>
    <scope>NUCLEOTIDE SEQUENCE</scope>
    <source>
        <strain evidence="7">JR1</strain>
    </source>
</reference>
<protein>
    <submittedName>
        <fullName evidence="7">OadG family protein</fullName>
    </submittedName>
</protein>
<dbReference type="Proteomes" id="UP000679220">
    <property type="component" value="Unassembled WGS sequence"/>
</dbReference>
<evidence type="ECO:0000256" key="3">
    <source>
        <dbReference type="ARBA" id="ARBA00022692"/>
    </source>
</evidence>
<comment type="caution">
    <text evidence="7">The sequence shown here is derived from an EMBL/GenBank/DDBJ whole genome shotgun (WGS) entry which is preliminary data.</text>
</comment>
<evidence type="ECO:0000256" key="5">
    <source>
        <dbReference type="ARBA" id="ARBA00023136"/>
    </source>
</evidence>
<evidence type="ECO:0000256" key="2">
    <source>
        <dbReference type="ARBA" id="ARBA00022475"/>
    </source>
</evidence>
<comment type="subcellular location">
    <subcellularLocation>
        <location evidence="1">Cell membrane</location>
    </subcellularLocation>
</comment>
<evidence type="ECO:0000256" key="6">
    <source>
        <dbReference type="SAM" id="Phobius"/>
    </source>
</evidence>
<keyword evidence="4 6" id="KW-1133">Transmembrane helix</keyword>
<dbReference type="GO" id="GO:0005886">
    <property type="term" value="C:plasma membrane"/>
    <property type="evidence" value="ECO:0007669"/>
    <property type="project" value="UniProtKB-SubCell"/>
</dbReference>
<gene>
    <name evidence="7" type="ORF">KDU71_22355</name>
</gene>
<dbReference type="GO" id="GO:0015081">
    <property type="term" value="F:sodium ion transmembrane transporter activity"/>
    <property type="evidence" value="ECO:0007669"/>
    <property type="project" value="InterPro"/>
</dbReference>
<dbReference type="EMBL" id="JAGTAR010000063">
    <property type="protein sequence ID" value="MBR8538330.1"/>
    <property type="molecule type" value="Genomic_DNA"/>
</dbReference>
<feature type="transmembrane region" description="Helical" evidence="6">
    <location>
        <begin position="15"/>
        <end position="39"/>
    </location>
</feature>
<keyword evidence="2" id="KW-1003">Cell membrane</keyword>
<keyword evidence="8" id="KW-1185">Reference proteome</keyword>
<organism evidence="7 8">
    <name type="scientific">Carboxylicivirga sediminis</name>
    <dbReference type="NCBI Taxonomy" id="2006564"/>
    <lineage>
        <taxon>Bacteria</taxon>
        <taxon>Pseudomonadati</taxon>
        <taxon>Bacteroidota</taxon>
        <taxon>Bacteroidia</taxon>
        <taxon>Marinilabiliales</taxon>
        <taxon>Marinilabiliaceae</taxon>
        <taxon>Carboxylicivirga</taxon>
    </lineage>
</organism>
<proteinExistence type="predicted"/>
<dbReference type="RefSeq" id="WP_212193353.1">
    <property type="nucleotide sequence ID" value="NZ_JAGTAR010000063.1"/>
</dbReference>
<dbReference type="InterPro" id="IPR005899">
    <property type="entry name" value="Na_pump_deCOase"/>
</dbReference>
<dbReference type="AlphaFoldDB" id="A0A941FD66"/>
<evidence type="ECO:0000313" key="8">
    <source>
        <dbReference type="Proteomes" id="UP000679220"/>
    </source>
</evidence>